<protein>
    <submittedName>
        <fullName evidence="2">Uncharacterized protein</fullName>
    </submittedName>
</protein>
<evidence type="ECO:0000256" key="1">
    <source>
        <dbReference type="SAM" id="MobiDB-lite"/>
    </source>
</evidence>
<dbReference type="InParanoid" id="A0A136INQ1"/>
<dbReference type="EMBL" id="KQ964267">
    <property type="protein sequence ID" value="KXJ86567.1"/>
    <property type="molecule type" value="Genomic_DNA"/>
</dbReference>
<evidence type="ECO:0000313" key="2">
    <source>
        <dbReference type="EMBL" id="KXJ86567.1"/>
    </source>
</evidence>
<evidence type="ECO:0000313" key="3">
    <source>
        <dbReference type="Proteomes" id="UP000070501"/>
    </source>
</evidence>
<dbReference type="AlphaFoldDB" id="A0A136INQ1"/>
<accession>A0A136INQ1</accession>
<name>A0A136INQ1_9PEZI</name>
<organism evidence="2 3">
    <name type="scientific">Microdochium bolleyi</name>
    <dbReference type="NCBI Taxonomy" id="196109"/>
    <lineage>
        <taxon>Eukaryota</taxon>
        <taxon>Fungi</taxon>
        <taxon>Dikarya</taxon>
        <taxon>Ascomycota</taxon>
        <taxon>Pezizomycotina</taxon>
        <taxon>Sordariomycetes</taxon>
        <taxon>Xylariomycetidae</taxon>
        <taxon>Xylariales</taxon>
        <taxon>Microdochiaceae</taxon>
        <taxon>Microdochium</taxon>
    </lineage>
</organism>
<dbReference type="STRING" id="196109.A0A136INQ1"/>
<dbReference type="OrthoDB" id="3549294at2759"/>
<feature type="region of interest" description="Disordered" evidence="1">
    <location>
        <begin position="615"/>
        <end position="642"/>
    </location>
</feature>
<keyword evidence="3" id="KW-1185">Reference proteome</keyword>
<dbReference type="Proteomes" id="UP000070501">
    <property type="component" value="Unassembled WGS sequence"/>
</dbReference>
<gene>
    <name evidence="2" type="ORF">Micbo1qcDRAFT_236875</name>
</gene>
<reference evidence="3" key="1">
    <citation type="submission" date="2016-02" db="EMBL/GenBank/DDBJ databases">
        <title>Draft genome sequence of Microdochium bolleyi, a fungal endophyte of beachgrass.</title>
        <authorList>
            <consortium name="DOE Joint Genome Institute"/>
            <person name="David A.S."/>
            <person name="May G."/>
            <person name="Haridas S."/>
            <person name="Lim J."/>
            <person name="Wang M."/>
            <person name="Labutti K."/>
            <person name="Lipzen A."/>
            <person name="Barry K."/>
            <person name="Grigoriev I.V."/>
        </authorList>
    </citation>
    <scope>NUCLEOTIDE SEQUENCE [LARGE SCALE GENOMIC DNA]</scope>
    <source>
        <strain evidence="3">J235TASD1</strain>
    </source>
</reference>
<proteinExistence type="predicted"/>
<sequence length="660" mass="71942">MDDILKPSDATFRSFYQRGYLAWSEVLDQARARADNTASFLSPLVDSISEACLQHPTLPIGLEPDDSGLITARSTWTTAGHCCDAPLFDQTLHLVAASARPTTIRPTADESQAFLSRLPGKRGAHITVLVLAWAYVLSARWAETVVRATPPAYTRSQAPIESCHLKDDSRDERTAASNRVIVQLGHGATTDASRWWAAVLAAGQGWTATIPHPRSDRHSPWSVSLDCTDIEFSLSSAPDVRGQDSEHARPPSFTTAMQYLQHYCQHHGVEQESRLALAAALLLPLAQADNKRTIPLYTPPEDPKSNVSTQNADAATSVQRMSTEHIDRLLALSINTHGVRALLASVFFEPGVPANACGAWLQGTQAVLQGRGVTSNLPLLAAVMHARSPRVGFLWLGAVMTGAHQKHFSSGRTRGLLGINWIELHAAIWLGVCHSFIQEPVRLVGPDAEEVISRADECRLMFLAQEPPQEGPPIYPYPPLGATRVEDTDLGVQIHVRQCVGRLHVLKFVSITWPCAGGRKETQWAHPSGAATAAEWQLGQQGRAKAVAGEDGSEDVPVTYSLAPGGSHPAIDYSFMDREMDLSENVTRNLFVWMRDQDGYTVAEREVLQHEWVYDSESEDDSEPAPAEGDGASAAYRPGISGPDVGRWMARCVTSRCSSL</sequence>